<proteinExistence type="predicted"/>
<dbReference type="Proteomes" id="UP001500280">
    <property type="component" value="Unassembled WGS sequence"/>
</dbReference>
<name>A0ABP4TCT8_9ACTN</name>
<evidence type="ECO:0000313" key="2">
    <source>
        <dbReference type="Proteomes" id="UP001500280"/>
    </source>
</evidence>
<evidence type="ECO:0000313" key="1">
    <source>
        <dbReference type="EMBL" id="GAA1685544.1"/>
    </source>
</evidence>
<gene>
    <name evidence="1" type="ORF">GCM10009745_32550</name>
</gene>
<reference evidence="2" key="1">
    <citation type="journal article" date="2019" name="Int. J. Syst. Evol. Microbiol.">
        <title>The Global Catalogue of Microorganisms (GCM) 10K type strain sequencing project: providing services to taxonomists for standard genome sequencing and annotation.</title>
        <authorList>
            <consortium name="The Broad Institute Genomics Platform"/>
            <consortium name="The Broad Institute Genome Sequencing Center for Infectious Disease"/>
            <person name="Wu L."/>
            <person name="Ma J."/>
        </authorList>
    </citation>
    <scope>NUCLEOTIDE SEQUENCE [LARGE SCALE GENOMIC DNA]</scope>
    <source>
        <strain evidence="2">JCM 14307</strain>
    </source>
</reference>
<comment type="caution">
    <text evidence="1">The sequence shown here is derived from an EMBL/GenBank/DDBJ whole genome shotgun (WGS) entry which is preliminary data.</text>
</comment>
<sequence>MRCGKPVEGSREDYELFERMHWDCFHFAYEHDLYGAVAEGTDCGQPGCPAGV</sequence>
<organism evidence="1 2">
    <name type="scientific">Kribbella yunnanensis</name>
    <dbReference type="NCBI Taxonomy" id="190194"/>
    <lineage>
        <taxon>Bacteria</taxon>
        <taxon>Bacillati</taxon>
        <taxon>Actinomycetota</taxon>
        <taxon>Actinomycetes</taxon>
        <taxon>Propionibacteriales</taxon>
        <taxon>Kribbellaceae</taxon>
        <taxon>Kribbella</taxon>
    </lineage>
</organism>
<accession>A0ABP4TCT8</accession>
<dbReference type="EMBL" id="BAAANF010000010">
    <property type="protein sequence ID" value="GAA1685544.1"/>
    <property type="molecule type" value="Genomic_DNA"/>
</dbReference>
<keyword evidence="2" id="KW-1185">Reference proteome</keyword>
<protein>
    <submittedName>
        <fullName evidence="1">Uncharacterized protein</fullName>
    </submittedName>
</protein>